<organism evidence="2 3">
    <name type="scientific">Parascedosporium putredinis</name>
    <dbReference type="NCBI Taxonomy" id="1442378"/>
    <lineage>
        <taxon>Eukaryota</taxon>
        <taxon>Fungi</taxon>
        <taxon>Dikarya</taxon>
        <taxon>Ascomycota</taxon>
        <taxon>Pezizomycotina</taxon>
        <taxon>Sordariomycetes</taxon>
        <taxon>Hypocreomycetidae</taxon>
        <taxon>Microascales</taxon>
        <taxon>Microascaceae</taxon>
        <taxon>Parascedosporium</taxon>
    </lineage>
</organism>
<proteinExistence type="predicted"/>
<keyword evidence="3" id="KW-1185">Reference proteome</keyword>
<dbReference type="AlphaFoldDB" id="A0A9P1H1C3"/>
<sequence>MAAPPHSDMNDRGAQPAPLGSNQHGQSQNIIDETKSNYGGNADANVGETIDAGKQGGLSKRVEKLTNQPTDDLPTIGTKNKVQERDEYQVGSGEDAHDSSARNQA</sequence>
<comment type="caution">
    <text evidence="2">The sequence shown here is derived from an EMBL/GenBank/DDBJ whole genome shotgun (WGS) entry which is preliminary data.</text>
</comment>
<feature type="compositionally biased region" description="Basic and acidic residues" evidence="1">
    <location>
        <begin position="81"/>
        <end position="105"/>
    </location>
</feature>
<accession>A0A9P1H1C3</accession>
<name>A0A9P1H1C3_9PEZI</name>
<evidence type="ECO:0000313" key="3">
    <source>
        <dbReference type="Proteomes" id="UP000838763"/>
    </source>
</evidence>
<feature type="compositionally biased region" description="Polar residues" evidence="1">
    <location>
        <begin position="20"/>
        <end position="39"/>
    </location>
</feature>
<dbReference type="EMBL" id="CALLCH030000010">
    <property type="protein sequence ID" value="CAI4214132.1"/>
    <property type="molecule type" value="Genomic_DNA"/>
</dbReference>
<evidence type="ECO:0000256" key="1">
    <source>
        <dbReference type="SAM" id="MobiDB-lite"/>
    </source>
</evidence>
<gene>
    <name evidence="2" type="ORF">PPNO1_LOCUS3863</name>
</gene>
<feature type="region of interest" description="Disordered" evidence="1">
    <location>
        <begin position="1"/>
        <end position="105"/>
    </location>
</feature>
<dbReference type="OrthoDB" id="4132874at2759"/>
<evidence type="ECO:0000313" key="2">
    <source>
        <dbReference type="EMBL" id="CAI4214132.1"/>
    </source>
</evidence>
<protein>
    <submittedName>
        <fullName evidence="2">Uncharacterized protein</fullName>
    </submittedName>
</protein>
<reference evidence="2" key="1">
    <citation type="submission" date="2022-11" db="EMBL/GenBank/DDBJ databases">
        <authorList>
            <person name="Scott C."/>
            <person name="Bruce N."/>
        </authorList>
    </citation>
    <scope>NUCLEOTIDE SEQUENCE</scope>
</reference>
<dbReference type="Proteomes" id="UP000838763">
    <property type="component" value="Unassembled WGS sequence"/>
</dbReference>